<dbReference type="InterPro" id="IPR055097">
    <property type="entry name" value="Ig_NUP210_2nd"/>
</dbReference>
<dbReference type="InterPro" id="IPR045197">
    <property type="entry name" value="NUP210-like"/>
</dbReference>
<feature type="domain" description="NUP210 Ig-like" evidence="2">
    <location>
        <begin position="611"/>
        <end position="745"/>
    </location>
</feature>
<feature type="domain" description="NUP210 Ig-like" evidence="3">
    <location>
        <begin position="20"/>
        <end position="96"/>
    </location>
</feature>
<dbReference type="Pfam" id="PF22967">
    <property type="entry name" value="Ig_NUP210_1st"/>
    <property type="match status" value="1"/>
</dbReference>
<gene>
    <name evidence="6" type="ORF">FGIG_06344</name>
</gene>
<keyword evidence="1" id="KW-0732">Signal</keyword>
<dbReference type="Proteomes" id="UP000316759">
    <property type="component" value="Unassembled WGS sequence"/>
</dbReference>
<evidence type="ECO:0000259" key="2">
    <source>
        <dbReference type="Pfam" id="PF22962"/>
    </source>
</evidence>
<evidence type="ECO:0000313" key="6">
    <source>
        <dbReference type="EMBL" id="TPP62907.1"/>
    </source>
</evidence>
<dbReference type="PANTHER" id="PTHR23019">
    <property type="entry name" value="NUCLEAR PORE MEMBRANE GLYCOPROTEIN GP210-RELATED"/>
    <property type="match status" value="1"/>
</dbReference>
<feature type="domain" description="NUP210 fourth Ig-like" evidence="5">
    <location>
        <begin position="363"/>
        <end position="438"/>
    </location>
</feature>
<keyword evidence="7" id="KW-1185">Reference proteome</keyword>
<dbReference type="PANTHER" id="PTHR23019:SF0">
    <property type="entry name" value="NUCLEAR PORE MEMBRANE GLYCOPROTEIN 210"/>
    <property type="match status" value="1"/>
</dbReference>
<feature type="chain" id="PRO_5021189480" description="Nuclear pore membrane glycoprotein" evidence="1">
    <location>
        <begin position="19"/>
        <end position="1369"/>
    </location>
</feature>
<dbReference type="InterPro" id="IPR055099">
    <property type="entry name" value="Ig_NUP210_7th"/>
</dbReference>
<accession>A0A504YXW3</accession>
<protein>
    <recommendedName>
        <fullName evidence="8">Nuclear pore membrane glycoprotein</fullName>
    </recommendedName>
</protein>
<name>A0A504YXW3_FASGI</name>
<dbReference type="InterPro" id="IPR056897">
    <property type="entry name" value="Ig_NUP210_4th"/>
</dbReference>
<dbReference type="Pfam" id="PF24991">
    <property type="entry name" value="Ig_NUP210_4th"/>
    <property type="match status" value="1"/>
</dbReference>
<evidence type="ECO:0000259" key="4">
    <source>
        <dbReference type="Pfam" id="PF22969"/>
    </source>
</evidence>
<dbReference type="InterPro" id="IPR055096">
    <property type="entry name" value="Ig_NUP210_1st"/>
</dbReference>
<dbReference type="Pfam" id="PF22962">
    <property type="entry name" value="Ig_NUP210_7th"/>
    <property type="match status" value="1"/>
</dbReference>
<reference evidence="6 7" key="1">
    <citation type="submission" date="2019-04" db="EMBL/GenBank/DDBJ databases">
        <title>Annotation for the trematode Fasciola gigantica.</title>
        <authorList>
            <person name="Choi Y.-J."/>
        </authorList>
    </citation>
    <scope>NUCLEOTIDE SEQUENCE [LARGE SCALE GENOMIC DNA]</scope>
    <source>
        <strain evidence="6">Uganda_cow_1</strain>
    </source>
</reference>
<organism evidence="6 7">
    <name type="scientific">Fasciola gigantica</name>
    <name type="common">Giant liver fluke</name>
    <dbReference type="NCBI Taxonomy" id="46835"/>
    <lineage>
        <taxon>Eukaryota</taxon>
        <taxon>Metazoa</taxon>
        <taxon>Spiralia</taxon>
        <taxon>Lophotrochozoa</taxon>
        <taxon>Platyhelminthes</taxon>
        <taxon>Trematoda</taxon>
        <taxon>Digenea</taxon>
        <taxon>Plagiorchiida</taxon>
        <taxon>Echinostomata</taxon>
        <taxon>Echinostomatoidea</taxon>
        <taxon>Fasciolidae</taxon>
        <taxon>Fasciola</taxon>
    </lineage>
</organism>
<evidence type="ECO:0000256" key="1">
    <source>
        <dbReference type="SAM" id="SignalP"/>
    </source>
</evidence>
<proteinExistence type="predicted"/>
<feature type="signal peptide" evidence="1">
    <location>
        <begin position="1"/>
        <end position="18"/>
    </location>
</feature>
<dbReference type="GO" id="GO:0005643">
    <property type="term" value="C:nuclear pore"/>
    <property type="evidence" value="ECO:0007669"/>
    <property type="project" value="TreeGrafter"/>
</dbReference>
<dbReference type="OrthoDB" id="361283at2759"/>
<dbReference type="EMBL" id="SUNJ01006312">
    <property type="protein sequence ID" value="TPP62907.1"/>
    <property type="molecule type" value="Genomic_DNA"/>
</dbReference>
<evidence type="ECO:0000259" key="3">
    <source>
        <dbReference type="Pfam" id="PF22967"/>
    </source>
</evidence>
<evidence type="ECO:0000259" key="5">
    <source>
        <dbReference type="Pfam" id="PF24991"/>
    </source>
</evidence>
<evidence type="ECO:0000313" key="7">
    <source>
        <dbReference type="Proteomes" id="UP000316759"/>
    </source>
</evidence>
<feature type="domain" description="NUP210 Ig-like" evidence="4">
    <location>
        <begin position="134"/>
        <end position="242"/>
    </location>
</feature>
<evidence type="ECO:0008006" key="8">
    <source>
        <dbReference type="Google" id="ProtNLM"/>
    </source>
</evidence>
<comment type="caution">
    <text evidence="6">The sequence shown here is derived from an EMBL/GenBank/DDBJ whole genome shotgun (WGS) entry which is preliminary data.</text>
</comment>
<sequence length="1369" mass="147597">MLVCLSVLVFVFTGFVESDFKLSASKLLLPFHSFIAVNYTLLGSNGACYEWGSATPEVATVTPVFETNPECSKSAFVTAVWQSPHRAVTTIHARVLSKKSYDSNAHPSFGFSDTGHVVKCDVIVDNIYKIEIETTTQELYLHNTPESLAVVGYDEFGNTFSTLDGVPFEWKIHGDTYSGAGDGHSVLRFLTWTESEYATPPGIARLEERGLQGSMQLVSGLRTGSAVVEVSLSENMYSTVKASQVRLLVMANAQLSPALAYLMPGSEIKLRVRVVQQGSDQDVEEALENLRSVLYADSSGETDSKLPRRRLPTSLVHIVEPAYFGFSMVQFSSSDSELCRIAVATSVNTAGEKPTRIDASKAGRDWVMEVGKLYTFVVDLYDQNSHRIYPTDNIRITLQSPSDKVKFVEQSKNGTYSVLTPLQHGPVQFEVSFDHIVTKLCGAGKVVVTSPASIRFVSGPAEVVITDQPIHAESNPTKLPSHRTDNNTATDASVLTVGIAVLDQQGRIMTDCRHLNIPVRPLDSSVVKVLPDRLPPLLDENASVTVERPQACVRLLVVASKVGFTELEATFDPLENLENNSADSHSKRTESASILSTRFSVAVYRPIKFLNPASAKTYVAAGSTRTILFSRGARPWPLEPASYFTRIAPLVKEVKQHNVDVSHPMVSREPEPWKPSNPEEIDDVLGAQIDRVSLLSNEHSLRPMVFDMRCRSVGTFEFLLQTGNQPSSKNPIPLVMSSKFTVVCDVAEKLRLVLYRPILRLPSGVPACPLLNSSTPEPSDVLSIPNTVPFVVGLVLFNGEGIKLDAADSLPASVTVTDASSSNPSVLVLDTKPAIKLLSDPALTLLGQPSRPYVIVRPRKLGLSSGLLTIRAEVRSSSMVAGVPLSSSLNIRLNPTAKLLSGGYLRAIHHPKADASFSVLGGSGYFFLSTTPDTTQMAQPPLQLIPIENTGVGVPVADGIPLHSYRIQSGQVGQSEIHVLDRCFPSMKPSLTGMQPVDLMLTVDIVGLAGLRLQAADRIPLGGLTSVVVKAVDSRGDQLPQNLAQFLDVRVYQSSDFSDVTVTTPKILGLPDGGVLSSSSWISSSGISTDPGHTQFDVRGMSLGSATLIASTETFALDSSQLLSVKSNPIDMQVFAPLSLSPCSFNLLVGAEYELRATGGPQPALIEFTVDSDESDVTKRVSVIRMSKNSVLIRAGTILGYASVRARAVSLSSRTNASDLGSQFSDVGISSEAICFINVVTLSGIRIGCPLASATESLQVSSGGHSKAQSDDQRFIIACRSEESSRNCGVAPLWAEGLATSITAERGTWVHRPALASTNAEPNRTTNDRVSPLSMSGVNPPLRFIWQLDPPQPTSAARLAHVLDTFNAE</sequence>
<dbReference type="Pfam" id="PF22969">
    <property type="entry name" value="Ig_NUP210_2nd"/>
    <property type="match status" value="1"/>
</dbReference>
<dbReference type="STRING" id="46835.A0A504YXW3"/>